<name>A0ABT6AWV7_9BURK</name>
<proteinExistence type="predicted"/>
<evidence type="ECO:0000313" key="2">
    <source>
        <dbReference type="Proteomes" id="UP001216674"/>
    </source>
</evidence>
<keyword evidence="2" id="KW-1185">Reference proteome</keyword>
<evidence type="ECO:0000313" key="1">
    <source>
        <dbReference type="EMBL" id="MDF3837100.1"/>
    </source>
</evidence>
<organism evidence="1 2">
    <name type="scientific">Cupriavidus basilensis</name>
    <dbReference type="NCBI Taxonomy" id="68895"/>
    <lineage>
        <taxon>Bacteria</taxon>
        <taxon>Pseudomonadati</taxon>
        <taxon>Pseudomonadota</taxon>
        <taxon>Betaproteobacteria</taxon>
        <taxon>Burkholderiales</taxon>
        <taxon>Burkholderiaceae</taxon>
        <taxon>Cupriavidus</taxon>
    </lineage>
</organism>
<gene>
    <name evidence="1" type="ORF">P3W85_29715</name>
</gene>
<sequence>MALTCTCITDIEAKVAETMTKKIGSPATAKCESIGFTFGKACGIVHLTNFKVTAEKKGWTRGKSIPMQASFCPFCGKATKEAA</sequence>
<dbReference type="EMBL" id="JARJLM010000484">
    <property type="protein sequence ID" value="MDF3837100.1"/>
    <property type="molecule type" value="Genomic_DNA"/>
</dbReference>
<protein>
    <submittedName>
        <fullName evidence="1">Uncharacterized protein</fullName>
    </submittedName>
</protein>
<comment type="caution">
    <text evidence="1">The sequence shown here is derived from an EMBL/GenBank/DDBJ whole genome shotgun (WGS) entry which is preliminary data.</text>
</comment>
<dbReference type="RefSeq" id="WP_276267389.1">
    <property type="nucleotide sequence ID" value="NZ_JARJLM010000484.1"/>
</dbReference>
<reference evidence="1 2" key="1">
    <citation type="submission" date="2023-03" db="EMBL/GenBank/DDBJ databases">
        <title>Draft assemblies of triclosan tolerant bacteria isolated from returned activated sludge.</title>
        <authorList>
            <person name="Van Hamelsveld S."/>
        </authorList>
    </citation>
    <scope>NUCLEOTIDE SEQUENCE [LARGE SCALE GENOMIC DNA]</scope>
    <source>
        <strain evidence="1 2">GW210010_S58</strain>
    </source>
</reference>
<dbReference type="Proteomes" id="UP001216674">
    <property type="component" value="Unassembled WGS sequence"/>
</dbReference>
<accession>A0ABT6AWV7</accession>